<dbReference type="AlphaFoldDB" id="A0A139AD66"/>
<dbReference type="OrthoDB" id="2109383at2759"/>
<sequence length="267" mass="28886">MSNFISKVAIVGAGRNAGSHFARALLKTGKHAVTAISRSSSSTNCSSSTIPPGVTTIHVNYADPTSFVSLLLAADTYDAGLQRDVGAYKQKAEFRKFIEEVGGVSNVTVHTGFWREVTLFDDGTAQISTSTPPQVGRAVAALLSLPVTHPDPAIPTLDQFRNNPLYVSSFTVSQTDMLDSLCRVTCTSTSSWTIHYESTTARYASGVDAIQRGDWSGMVKMMCARNFFPDGAGTYERTRGTANAVLGLEREDLDEATRMVLERGRRM</sequence>
<dbReference type="SUPFAM" id="SSF51735">
    <property type="entry name" value="NAD(P)-binding Rossmann-fold domains"/>
    <property type="match status" value="1"/>
</dbReference>
<protein>
    <recommendedName>
        <fullName evidence="5">NAD(P)-binding protein</fullName>
    </recommendedName>
</protein>
<evidence type="ECO:0000256" key="1">
    <source>
        <dbReference type="ARBA" id="ARBA00022857"/>
    </source>
</evidence>
<evidence type="ECO:0000313" key="3">
    <source>
        <dbReference type="EMBL" id="KXS14385.1"/>
    </source>
</evidence>
<dbReference type="InterPro" id="IPR051609">
    <property type="entry name" value="NmrA/Isoflavone_reductase-like"/>
</dbReference>
<name>A0A139AD66_GONPJ</name>
<dbReference type="Proteomes" id="UP000070544">
    <property type="component" value="Unassembled WGS sequence"/>
</dbReference>
<dbReference type="Gene3D" id="3.40.50.720">
    <property type="entry name" value="NAD(P)-binding Rossmann-like Domain"/>
    <property type="match status" value="1"/>
</dbReference>
<keyword evidence="2" id="KW-0560">Oxidoreductase</keyword>
<evidence type="ECO:0000313" key="4">
    <source>
        <dbReference type="Proteomes" id="UP000070544"/>
    </source>
</evidence>
<dbReference type="OMA" id="WAITHES"/>
<organism evidence="3 4">
    <name type="scientific">Gonapodya prolifera (strain JEL478)</name>
    <name type="common">Monoblepharis prolifera</name>
    <dbReference type="NCBI Taxonomy" id="1344416"/>
    <lineage>
        <taxon>Eukaryota</taxon>
        <taxon>Fungi</taxon>
        <taxon>Fungi incertae sedis</taxon>
        <taxon>Chytridiomycota</taxon>
        <taxon>Chytridiomycota incertae sedis</taxon>
        <taxon>Monoblepharidomycetes</taxon>
        <taxon>Monoblepharidales</taxon>
        <taxon>Gonapodyaceae</taxon>
        <taxon>Gonapodya</taxon>
    </lineage>
</organism>
<keyword evidence="1" id="KW-0521">NADP</keyword>
<dbReference type="InterPro" id="IPR036291">
    <property type="entry name" value="NAD(P)-bd_dom_sf"/>
</dbReference>
<keyword evidence="4" id="KW-1185">Reference proteome</keyword>
<dbReference type="STRING" id="1344416.A0A139AD66"/>
<dbReference type="PANTHER" id="PTHR47706">
    <property type="entry name" value="NMRA-LIKE FAMILY PROTEIN"/>
    <property type="match status" value="1"/>
</dbReference>
<proteinExistence type="predicted"/>
<gene>
    <name evidence="3" type="ORF">M427DRAFT_135761</name>
</gene>
<dbReference type="PANTHER" id="PTHR47706:SF7">
    <property type="entry name" value="CIPA-LIKE, PUTATIVE (AFU_ORTHOLOGUE AFUA_1G01630)-RELATED"/>
    <property type="match status" value="1"/>
</dbReference>
<dbReference type="GO" id="GO:0016491">
    <property type="term" value="F:oxidoreductase activity"/>
    <property type="evidence" value="ECO:0007669"/>
    <property type="project" value="UniProtKB-KW"/>
</dbReference>
<reference evidence="3 4" key="1">
    <citation type="journal article" date="2015" name="Genome Biol. Evol.">
        <title>Phylogenomic analyses indicate that early fungi evolved digesting cell walls of algal ancestors of land plants.</title>
        <authorList>
            <person name="Chang Y."/>
            <person name="Wang S."/>
            <person name="Sekimoto S."/>
            <person name="Aerts A.L."/>
            <person name="Choi C."/>
            <person name="Clum A."/>
            <person name="LaButti K.M."/>
            <person name="Lindquist E.A."/>
            <person name="Yee Ngan C."/>
            <person name="Ohm R.A."/>
            <person name="Salamov A.A."/>
            <person name="Grigoriev I.V."/>
            <person name="Spatafora J.W."/>
            <person name="Berbee M.L."/>
        </authorList>
    </citation>
    <scope>NUCLEOTIDE SEQUENCE [LARGE SCALE GENOMIC DNA]</scope>
    <source>
        <strain evidence="3 4">JEL478</strain>
    </source>
</reference>
<evidence type="ECO:0000256" key="2">
    <source>
        <dbReference type="ARBA" id="ARBA00023002"/>
    </source>
</evidence>
<dbReference type="EMBL" id="KQ965769">
    <property type="protein sequence ID" value="KXS14385.1"/>
    <property type="molecule type" value="Genomic_DNA"/>
</dbReference>
<evidence type="ECO:0008006" key="5">
    <source>
        <dbReference type="Google" id="ProtNLM"/>
    </source>
</evidence>
<accession>A0A139AD66</accession>